<organism evidence="2 3">
    <name type="scientific">Aspergillus homomorphus (strain CBS 101889)</name>
    <dbReference type="NCBI Taxonomy" id="1450537"/>
    <lineage>
        <taxon>Eukaryota</taxon>
        <taxon>Fungi</taxon>
        <taxon>Dikarya</taxon>
        <taxon>Ascomycota</taxon>
        <taxon>Pezizomycotina</taxon>
        <taxon>Eurotiomycetes</taxon>
        <taxon>Eurotiomycetidae</taxon>
        <taxon>Eurotiales</taxon>
        <taxon>Aspergillaceae</taxon>
        <taxon>Aspergillus</taxon>
        <taxon>Aspergillus subgen. Circumdati</taxon>
    </lineage>
</organism>
<dbReference type="InterPro" id="IPR029058">
    <property type="entry name" value="AB_hydrolase_fold"/>
</dbReference>
<evidence type="ECO:0000259" key="1">
    <source>
        <dbReference type="Pfam" id="PF01738"/>
    </source>
</evidence>
<dbReference type="GO" id="GO:0016787">
    <property type="term" value="F:hydrolase activity"/>
    <property type="evidence" value="ECO:0007669"/>
    <property type="project" value="UniProtKB-KW"/>
</dbReference>
<evidence type="ECO:0000313" key="3">
    <source>
        <dbReference type="Proteomes" id="UP000248961"/>
    </source>
</evidence>
<dbReference type="VEuPathDB" id="FungiDB:BO97DRAFT_367022"/>
<keyword evidence="3" id="KW-1185">Reference proteome</keyword>
<dbReference type="RefSeq" id="XP_025552616.1">
    <property type="nucleotide sequence ID" value="XM_025692641.1"/>
</dbReference>
<keyword evidence="2" id="KW-0378">Hydrolase</keyword>
<evidence type="ECO:0000313" key="2">
    <source>
        <dbReference type="EMBL" id="RAL13462.1"/>
    </source>
</evidence>
<dbReference type="OrthoDB" id="17560at2759"/>
<gene>
    <name evidence="2" type="ORF">BO97DRAFT_367022</name>
</gene>
<dbReference type="PANTHER" id="PTHR17630">
    <property type="entry name" value="DIENELACTONE HYDROLASE"/>
    <property type="match status" value="1"/>
</dbReference>
<dbReference type="Pfam" id="PF01738">
    <property type="entry name" value="DLH"/>
    <property type="match status" value="1"/>
</dbReference>
<dbReference type="EMBL" id="KZ824279">
    <property type="protein sequence ID" value="RAL13462.1"/>
    <property type="molecule type" value="Genomic_DNA"/>
</dbReference>
<dbReference type="SUPFAM" id="SSF53474">
    <property type="entry name" value="alpha/beta-Hydrolases"/>
    <property type="match status" value="1"/>
</dbReference>
<dbReference type="Gene3D" id="3.40.50.1820">
    <property type="entry name" value="alpha/beta hydrolase"/>
    <property type="match status" value="1"/>
</dbReference>
<dbReference type="Proteomes" id="UP000248961">
    <property type="component" value="Unassembled WGS sequence"/>
</dbReference>
<sequence length="248" mass="27502">MTSNNLSTCCTIGTLHEGNPKGTIQDIENISTYITHPPNPTPSEPQPAILILTDVIGHRFRNAQLLADQFAAAGYLVVMPDLFTGDSVPLNRPQGFEIMEWAQNHQPPHTDPIIETILKYIRTTLGCQRVGGVGYCFGGKYVARFLRPGMGALDAGFTGHPTMMTAQELEAVRGPLSIAAAQHDPIFPAEKRRESEEILGKSDQAWQITVFSDVEHGFAVRGDPEVRRVRFAKEQAFRQAVAWFREFL</sequence>
<dbReference type="PANTHER" id="PTHR17630:SF44">
    <property type="entry name" value="PROTEIN AIM2"/>
    <property type="match status" value="1"/>
</dbReference>
<protein>
    <submittedName>
        <fullName evidence="2">Alpha/beta-hydrolase</fullName>
    </submittedName>
</protein>
<proteinExistence type="predicted"/>
<name>A0A395HZT8_ASPHC</name>
<accession>A0A395HZT8</accession>
<reference evidence="2 3" key="1">
    <citation type="submission" date="2018-02" db="EMBL/GenBank/DDBJ databases">
        <title>The genomes of Aspergillus section Nigri reveals drivers in fungal speciation.</title>
        <authorList>
            <consortium name="DOE Joint Genome Institute"/>
            <person name="Vesth T.C."/>
            <person name="Nybo J."/>
            <person name="Theobald S."/>
            <person name="Brandl J."/>
            <person name="Frisvad J.C."/>
            <person name="Nielsen K.F."/>
            <person name="Lyhne E.K."/>
            <person name="Kogle M.E."/>
            <person name="Kuo A."/>
            <person name="Riley R."/>
            <person name="Clum A."/>
            <person name="Nolan M."/>
            <person name="Lipzen A."/>
            <person name="Salamov A."/>
            <person name="Henrissat B."/>
            <person name="Wiebenga A."/>
            <person name="De vries R.P."/>
            <person name="Grigoriev I.V."/>
            <person name="Mortensen U.H."/>
            <person name="Andersen M.R."/>
            <person name="Baker S.E."/>
        </authorList>
    </citation>
    <scope>NUCLEOTIDE SEQUENCE [LARGE SCALE GENOMIC DNA]</scope>
    <source>
        <strain evidence="2 3">CBS 101889</strain>
    </source>
</reference>
<dbReference type="InterPro" id="IPR002925">
    <property type="entry name" value="Dienelactn_hydro"/>
</dbReference>
<dbReference type="STRING" id="1450537.A0A395HZT8"/>
<dbReference type="GeneID" id="37196930"/>
<dbReference type="AlphaFoldDB" id="A0A395HZT8"/>
<feature type="domain" description="Dienelactone hydrolase" evidence="1">
    <location>
        <begin position="31"/>
        <end position="247"/>
    </location>
</feature>